<dbReference type="Pfam" id="PF01885">
    <property type="entry name" value="PTS_2-RNA"/>
    <property type="match status" value="1"/>
</dbReference>
<feature type="region of interest" description="Disordered" evidence="7">
    <location>
        <begin position="359"/>
        <end position="492"/>
    </location>
</feature>
<dbReference type="PANTHER" id="PTHR12684">
    <property type="entry name" value="PUTATIVE PHOSPHOTRANSFERASE"/>
    <property type="match status" value="1"/>
</dbReference>
<dbReference type="InterPro" id="IPR042080">
    <property type="entry name" value="RNA_2'-PTrans_N"/>
</dbReference>
<dbReference type="Gene3D" id="3.20.170.30">
    <property type="match status" value="1"/>
</dbReference>
<comment type="catalytic activity">
    <reaction evidence="6">
        <text>2'-phospho-[ligated tRNA] + NAD(+) = mature tRNA + ADP-alpha-D-ribose 1'',2''-cyclic phosphate + nicotinamide</text>
        <dbReference type="Rhea" id="RHEA:23324"/>
        <dbReference type="Rhea" id="RHEA-COMP:11106"/>
        <dbReference type="Rhea" id="RHEA-COMP:11107"/>
        <dbReference type="ChEBI" id="CHEBI:17154"/>
        <dbReference type="ChEBI" id="CHEBI:57540"/>
        <dbReference type="ChEBI" id="CHEBI:76596"/>
        <dbReference type="ChEBI" id="CHEBI:82883"/>
        <dbReference type="ChEBI" id="CHEBI:85027"/>
        <dbReference type="EC" id="2.7.1.160"/>
    </reaction>
</comment>
<evidence type="ECO:0000256" key="4">
    <source>
        <dbReference type="ARBA" id="ARBA00022679"/>
    </source>
</evidence>
<comment type="similarity">
    <text evidence="2">Belongs to the KptA/TPT1 family.</text>
</comment>
<dbReference type="EC" id="2.7.1.160" evidence="3"/>
<evidence type="ECO:0000256" key="6">
    <source>
        <dbReference type="ARBA" id="ARBA00047949"/>
    </source>
</evidence>
<evidence type="ECO:0000256" key="1">
    <source>
        <dbReference type="ARBA" id="ARBA00003343"/>
    </source>
</evidence>
<dbReference type="Proteomes" id="UP001189429">
    <property type="component" value="Unassembled WGS sequence"/>
</dbReference>
<feature type="compositionally biased region" description="Basic and acidic residues" evidence="7">
    <location>
        <begin position="366"/>
        <end position="378"/>
    </location>
</feature>
<feature type="compositionally biased region" description="Basic and acidic residues" evidence="7">
    <location>
        <begin position="405"/>
        <end position="442"/>
    </location>
</feature>
<evidence type="ECO:0000256" key="3">
    <source>
        <dbReference type="ARBA" id="ARBA00012007"/>
    </source>
</evidence>
<protein>
    <recommendedName>
        <fullName evidence="3">2'-phosphotransferase</fullName>
        <ecNumber evidence="3">2.7.1.160</ecNumber>
    </recommendedName>
</protein>
<feature type="compositionally biased region" description="Polar residues" evidence="7">
    <location>
        <begin position="448"/>
        <end position="459"/>
    </location>
</feature>
<feature type="region of interest" description="Disordered" evidence="7">
    <location>
        <begin position="513"/>
        <end position="536"/>
    </location>
</feature>
<gene>
    <name evidence="8" type="ORF">PCOR1329_LOCUS79783</name>
</gene>
<feature type="compositionally biased region" description="Acidic residues" evidence="7">
    <location>
        <begin position="28"/>
        <end position="46"/>
    </location>
</feature>
<dbReference type="EMBL" id="CAUYUJ010021237">
    <property type="protein sequence ID" value="CAK0903463.1"/>
    <property type="molecule type" value="Genomic_DNA"/>
</dbReference>
<evidence type="ECO:0000256" key="5">
    <source>
        <dbReference type="ARBA" id="ARBA00023027"/>
    </source>
</evidence>
<accession>A0ABN9XTX1</accession>
<comment type="function">
    <text evidence="1">Catalyzes the last step of tRNA splicing, the transfer of the splice junction 2'-phosphate from ligated tRNA to NAD to produce ADP-ribose 1''-2'' cyclic phosphate.</text>
</comment>
<evidence type="ECO:0000313" key="8">
    <source>
        <dbReference type="EMBL" id="CAK0903463.1"/>
    </source>
</evidence>
<dbReference type="InterPro" id="IPR002745">
    <property type="entry name" value="Ptrans_KptA/Tpt1"/>
</dbReference>
<sequence length="922" mass="104189">MPEEDTRSDASFQSAADEDLDLPRGSGEDEDDDDALPPGLEDEGEEAADRWNLRKDGNREQLEPIHQRLLEDREHIKVSKMFSYVLRHSAHKMDVGIRKDGYVRLRDIMKLRNFKPYNLEELMAVVYFDEKERFTMVREFDGELLIRANQGHTMKVVESDMLLELVVDPETVTECVHGTYLVHWPFIKKQGLSKVARNHIHLANGMPEDGKIRGMRATAELFVYVDVPKAMEEGVIFYRSKNDVILTQGINGWLPPKYFHKAVRIDYNTCDIEEMEFEPEAEVPAWAAELAPSGPGEQGTYLIKNLEALIGNCKKRLSEINDLKAMQENGEELSEEELSKVGNHAEVYTELQSLEQRWRQHKGHRKENAHEKEQRAMEEAESGTIVRRKDRAVAPPWEKQGALESGDKKATEKEKAEWAMIGKRRENAPEKEKAPKKDDPWDKIGSMRSGNTPAASSGKPSLFDPADRDTGSWRTGGGESSRRLRRNTNNRTADTNCVRIGVSMAGHGAVLGAGRGGGAQTPEELGFSEAGDSDDADGYGKSQFSEEFCLDIGAKGFPIPTFKMLQAANWDAATYFAQLQGAGYAEDALQMTGPDAALLKSDCMKERSHGRTKHIFVGDSQMMSLRNAFHRLNKCPEIWWSNHTEQDLSDMMGTVRRNEQSKSRTGSNARFYSKAEQAPGTAQLPHGCTEEGIGSFIHWDGWVSHQLPVKEIKREMELIGVDPAEGDNVVVWVGSNFIPARHRMTALLQAINKLHEIKVKLVWDSPAYQDVALMAATTTHSEGRDERTKIPITFNSISQRKATRAMGSNEYATEKQLYEQGIEVPTTKRWQITNRYRGLQCDGIHTDMRARDPLFYDMPCPMGQQKYGQSTYCTWVEPFKKELSGLCPWAYGLDDMVLQSGLYSMCAAHEKPFCYSYTEHIR</sequence>
<evidence type="ECO:0000256" key="7">
    <source>
        <dbReference type="SAM" id="MobiDB-lite"/>
    </source>
</evidence>
<evidence type="ECO:0000256" key="2">
    <source>
        <dbReference type="ARBA" id="ARBA00009836"/>
    </source>
</evidence>
<keyword evidence="4" id="KW-0808">Transferase</keyword>
<dbReference type="SUPFAM" id="SSF56399">
    <property type="entry name" value="ADP-ribosylation"/>
    <property type="match status" value="1"/>
</dbReference>
<dbReference type="InterPro" id="IPR042081">
    <property type="entry name" value="RNA_2'-PTrans_C"/>
</dbReference>
<name>A0ABN9XTX1_9DINO</name>
<keyword evidence="9" id="KW-1185">Reference proteome</keyword>
<dbReference type="Gene3D" id="1.10.10.970">
    <property type="entry name" value="RNA 2'-phosphotransferase, Tpt1/KptA family, N-terminal domain"/>
    <property type="match status" value="1"/>
</dbReference>
<dbReference type="PANTHER" id="PTHR12684:SF2">
    <property type="entry name" value="TRNA 2'-PHOSPHOTRANSFERASE 1"/>
    <property type="match status" value="1"/>
</dbReference>
<organism evidence="8 9">
    <name type="scientific">Prorocentrum cordatum</name>
    <dbReference type="NCBI Taxonomy" id="2364126"/>
    <lineage>
        <taxon>Eukaryota</taxon>
        <taxon>Sar</taxon>
        <taxon>Alveolata</taxon>
        <taxon>Dinophyceae</taxon>
        <taxon>Prorocentrales</taxon>
        <taxon>Prorocentraceae</taxon>
        <taxon>Prorocentrum</taxon>
    </lineage>
</organism>
<comment type="caution">
    <text evidence="8">The sequence shown here is derived from an EMBL/GenBank/DDBJ whole genome shotgun (WGS) entry which is preliminary data.</text>
</comment>
<keyword evidence="5" id="KW-0520">NAD</keyword>
<evidence type="ECO:0000313" key="9">
    <source>
        <dbReference type="Proteomes" id="UP001189429"/>
    </source>
</evidence>
<proteinExistence type="inferred from homology"/>
<feature type="region of interest" description="Disordered" evidence="7">
    <location>
        <begin position="1"/>
        <end position="55"/>
    </location>
</feature>
<reference evidence="8" key="1">
    <citation type="submission" date="2023-10" db="EMBL/GenBank/DDBJ databases">
        <authorList>
            <person name="Chen Y."/>
            <person name="Shah S."/>
            <person name="Dougan E. K."/>
            <person name="Thang M."/>
            <person name="Chan C."/>
        </authorList>
    </citation>
    <scope>NUCLEOTIDE SEQUENCE [LARGE SCALE GENOMIC DNA]</scope>
</reference>